<evidence type="ECO:0000256" key="1">
    <source>
        <dbReference type="SAM" id="MobiDB-lite"/>
    </source>
</evidence>
<keyword evidence="2" id="KW-0732">Signal</keyword>
<keyword evidence="3" id="KW-0614">Plasmid</keyword>
<protein>
    <recommendedName>
        <fullName evidence="4">DUF4148 domain-containing protein</fullName>
    </recommendedName>
</protein>
<organism evidence="3">
    <name type="scientific">Alloyangia sp. H15</name>
    <dbReference type="NCBI Taxonomy" id="3029062"/>
    <lineage>
        <taxon>Bacteria</taxon>
        <taxon>Pseudomonadati</taxon>
        <taxon>Pseudomonadota</taxon>
        <taxon>Alphaproteobacteria</taxon>
        <taxon>Rhodobacterales</taxon>
        <taxon>Roseobacteraceae</taxon>
        <taxon>Alloyangia</taxon>
    </lineage>
</organism>
<feature type="signal peptide" evidence="2">
    <location>
        <begin position="1"/>
        <end position="18"/>
    </location>
</feature>
<evidence type="ECO:0000256" key="2">
    <source>
        <dbReference type="SAM" id="SignalP"/>
    </source>
</evidence>
<evidence type="ECO:0000313" key="3">
    <source>
        <dbReference type="EMBL" id="XCC96826.1"/>
    </source>
</evidence>
<accession>A0AAU8APC4</accession>
<proteinExistence type="predicted"/>
<evidence type="ECO:0008006" key="4">
    <source>
        <dbReference type="Google" id="ProtNLM"/>
    </source>
</evidence>
<dbReference type="EMBL" id="CP123386">
    <property type="protein sequence ID" value="XCC96826.1"/>
    <property type="molecule type" value="Genomic_DNA"/>
</dbReference>
<geneLocation type="plasmid" evidence="3">
    <name>unnamed1</name>
</geneLocation>
<dbReference type="AlphaFoldDB" id="A0AAU8APC4"/>
<sequence>MRRLAALSLLLLAGMASAEGPTTAEEDLKSLGYISAAKPGAFPALPPTSNAYPEDILANMRMKLGGERPLRPEPQAGAATGGASGGH</sequence>
<reference evidence="3" key="1">
    <citation type="submission" date="2023-02" db="EMBL/GenBank/DDBJ databases">
        <title>Description and genomic characterization of Salipiger bruguierae sp. nov., isolated from the sediment of mangrove plant Bruguiera sexangula.</title>
        <authorList>
            <person name="Long M."/>
        </authorList>
    </citation>
    <scope>NUCLEOTIDE SEQUENCE</scope>
    <source>
        <strain evidence="3">H15</strain>
        <plasmid evidence="3">unnamed1</plasmid>
    </source>
</reference>
<name>A0AAU8APC4_9RHOB</name>
<feature type="chain" id="PRO_5043448256" description="DUF4148 domain-containing protein" evidence="2">
    <location>
        <begin position="19"/>
        <end position="87"/>
    </location>
</feature>
<gene>
    <name evidence="3" type="ORF">PVT71_24335</name>
</gene>
<feature type="region of interest" description="Disordered" evidence="1">
    <location>
        <begin position="66"/>
        <end position="87"/>
    </location>
</feature>
<dbReference type="RefSeq" id="WP_353475718.1">
    <property type="nucleotide sequence ID" value="NZ_CP123386.1"/>
</dbReference>